<evidence type="ECO:0000313" key="2">
    <source>
        <dbReference type="EMBL" id="KAF9610520.1"/>
    </source>
</evidence>
<accession>A0A835I0U5</accession>
<proteinExistence type="predicted"/>
<gene>
    <name evidence="2" type="ORF">IFM89_022800</name>
</gene>
<name>A0A835I0U5_9MAGN</name>
<dbReference type="Gene3D" id="1.10.1900.10">
    <property type="entry name" value="c-terminal domain of poly(a) binding protein"/>
    <property type="match status" value="1"/>
</dbReference>
<dbReference type="InterPro" id="IPR002004">
    <property type="entry name" value="PABP_HYD_C"/>
</dbReference>
<dbReference type="SMART" id="SM00517">
    <property type="entry name" value="PolyA"/>
    <property type="match status" value="1"/>
</dbReference>
<comment type="caution">
    <text evidence="2">The sequence shown here is derived from an EMBL/GenBank/DDBJ whole genome shotgun (WGS) entry which is preliminary data.</text>
</comment>
<dbReference type="Pfam" id="PF00658">
    <property type="entry name" value="MLLE"/>
    <property type="match status" value="1"/>
</dbReference>
<evidence type="ECO:0000313" key="3">
    <source>
        <dbReference type="Proteomes" id="UP000631114"/>
    </source>
</evidence>
<dbReference type="AlphaFoldDB" id="A0A835I0U5"/>
<protein>
    <recommendedName>
        <fullName evidence="1">PABC domain-containing protein</fullName>
    </recommendedName>
</protein>
<dbReference type="InterPro" id="IPR036053">
    <property type="entry name" value="PABP-dom"/>
</dbReference>
<feature type="domain" description="PABC" evidence="1">
    <location>
        <begin position="53"/>
        <end position="104"/>
    </location>
</feature>
<organism evidence="2 3">
    <name type="scientific">Coptis chinensis</name>
    <dbReference type="NCBI Taxonomy" id="261450"/>
    <lineage>
        <taxon>Eukaryota</taxon>
        <taxon>Viridiplantae</taxon>
        <taxon>Streptophyta</taxon>
        <taxon>Embryophyta</taxon>
        <taxon>Tracheophyta</taxon>
        <taxon>Spermatophyta</taxon>
        <taxon>Magnoliopsida</taxon>
        <taxon>Ranunculales</taxon>
        <taxon>Ranunculaceae</taxon>
        <taxon>Coptidoideae</taxon>
        <taxon>Coptis</taxon>
    </lineage>
</organism>
<evidence type="ECO:0000259" key="1">
    <source>
        <dbReference type="SMART" id="SM00517"/>
    </source>
</evidence>
<dbReference type="Proteomes" id="UP000631114">
    <property type="component" value="Unassembled WGS sequence"/>
</dbReference>
<keyword evidence="3" id="KW-1185">Reference proteome</keyword>
<reference evidence="2 3" key="1">
    <citation type="submission" date="2020-10" db="EMBL/GenBank/DDBJ databases">
        <title>The Coptis chinensis genome and diversification of protoberbering-type alkaloids.</title>
        <authorList>
            <person name="Wang B."/>
            <person name="Shu S."/>
            <person name="Song C."/>
            <person name="Liu Y."/>
        </authorList>
    </citation>
    <scope>NUCLEOTIDE SEQUENCE [LARGE SCALE GENOMIC DNA]</scope>
    <source>
        <strain evidence="2">HL-2020</strain>
        <tissue evidence="2">Leaf</tissue>
    </source>
</reference>
<dbReference type="GO" id="GO:0003723">
    <property type="term" value="F:RNA binding"/>
    <property type="evidence" value="ECO:0007669"/>
    <property type="project" value="InterPro"/>
</dbReference>
<dbReference type="OrthoDB" id="779000at2759"/>
<dbReference type="SUPFAM" id="SSF63570">
    <property type="entry name" value="PABC (PABP) domain"/>
    <property type="match status" value="1"/>
</dbReference>
<sequence length="118" mass="13046">MHASQVLLMNPNISQTKGRKRKVKGYKGSTRIKGGLEKGIAKATKVKTGRRCTCCNQAHFTNGLVAKVIGMLLEMDQTEVLHLIKSPDALKKKVEDVVRLVSSRCDVVDQLRSLSLKD</sequence>
<dbReference type="EMBL" id="JADFTS010000004">
    <property type="protein sequence ID" value="KAF9610520.1"/>
    <property type="molecule type" value="Genomic_DNA"/>
</dbReference>